<name>A0ABD5NJ36_9EURY</name>
<evidence type="ECO:0000256" key="1">
    <source>
        <dbReference type="ARBA" id="ARBA00008416"/>
    </source>
</evidence>
<dbReference type="RefSeq" id="WP_256532008.1">
    <property type="nucleotide sequence ID" value="NZ_CP101824.1"/>
</dbReference>
<dbReference type="InterPro" id="IPR014710">
    <property type="entry name" value="RmlC-like_jellyroll"/>
</dbReference>
<accession>A0ABD5NJ36</accession>
<dbReference type="PANTHER" id="PTHR13903:SF8">
    <property type="entry name" value="PIRIN"/>
    <property type="match status" value="1"/>
</dbReference>
<dbReference type="PANTHER" id="PTHR13903">
    <property type="entry name" value="PIRIN-RELATED"/>
    <property type="match status" value="1"/>
</dbReference>
<dbReference type="Pfam" id="PF02678">
    <property type="entry name" value="Pirin"/>
    <property type="match status" value="1"/>
</dbReference>
<keyword evidence="6" id="KW-1185">Reference proteome</keyword>
<evidence type="ECO:0000313" key="5">
    <source>
        <dbReference type="EMBL" id="MFC3957061.1"/>
    </source>
</evidence>
<sequence>MQSPGATDDRGTVVSGQTVRHGPGVTANRAFPTDAYPSSLDPFVLFERFSIEPGRGFPMHRHEGFEIVTYMLGGGMDHADSLGVEHTASANEAMHITAGAGIEHSEFPADDAACNGLQLWINLPREAKTADPDYADATADDLPTETLDGATVTTVVGEGSPLEPRTPMQYVDVRVTDAWTWSPDDGWAGFVYGIDGSGRIVDTGSGRDGADRSGPDDAAAFGAGDVRPITDGSAVELRSDGTMRVVAVAGRPHDEPIRLRGPVVR</sequence>
<evidence type="ECO:0000259" key="4">
    <source>
        <dbReference type="Pfam" id="PF02678"/>
    </source>
</evidence>
<dbReference type="InterPro" id="IPR012093">
    <property type="entry name" value="Pirin"/>
</dbReference>
<evidence type="ECO:0000256" key="3">
    <source>
        <dbReference type="SAM" id="MobiDB-lite"/>
    </source>
</evidence>
<gene>
    <name evidence="5" type="ORF">ACFOUR_01565</name>
</gene>
<dbReference type="GeneID" id="73904775"/>
<proteinExistence type="inferred from homology"/>
<dbReference type="EMBL" id="JBHSAQ010000001">
    <property type="protein sequence ID" value="MFC3957061.1"/>
    <property type="molecule type" value="Genomic_DNA"/>
</dbReference>
<comment type="caution">
    <text evidence="5">The sequence shown here is derived from an EMBL/GenBank/DDBJ whole genome shotgun (WGS) entry which is preliminary data.</text>
</comment>
<dbReference type="InterPro" id="IPR011051">
    <property type="entry name" value="RmlC_Cupin_sf"/>
</dbReference>
<reference evidence="5 6" key="1">
    <citation type="journal article" date="2019" name="Int. J. Syst. Evol. Microbiol.">
        <title>The Global Catalogue of Microorganisms (GCM) 10K type strain sequencing project: providing services to taxonomists for standard genome sequencing and annotation.</title>
        <authorList>
            <consortium name="The Broad Institute Genomics Platform"/>
            <consortium name="The Broad Institute Genome Sequencing Center for Infectious Disease"/>
            <person name="Wu L."/>
            <person name="Ma J."/>
        </authorList>
    </citation>
    <scope>NUCLEOTIDE SEQUENCE [LARGE SCALE GENOMIC DNA]</scope>
    <source>
        <strain evidence="5 6">IBRC-M 10256</strain>
    </source>
</reference>
<dbReference type="SUPFAM" id="SSF51182">
    <property type="entry name" value="RmlC-like cupins"/>
    <property type="match status" value="1"/>
</dbReference>
<organism evidence="5 6">
    <name type="scientific">Halovivax cerinus</name>
    <dbReference type="NCBI Taxonomy" id="1487865"/>
    <lineage>
        <taxon>Archaea</taxon>
        <taxon>Methanobacteriati</taxon>
        <taxon>Methanobacteriota</taxon>
        <taxon>Stenosarchaea group</taxon>
        <taxon>Halobacteria</taxon>
        <taxon>Halobacteriales</taxon>
        <taxon>Natrialbaceae</taxon>
        <taxon>Halovivax</taxon>
    </lineage>
</organism>
<protein>
    <submittedName>
        <fullName evidence="5">Pirin family protein</fullName>
    </submittedName>
</protein>
<evidence type="ECO:0000256" key="2">
    <source>
        <dbReference type="RuleBase" id="RU003457"/>
    </source>
</evidence>
<dbReference type="Proteomes" id="UP001595846">
    <property type="component" value="Unassembled WGS sequence"/>
</dbReference>
<comment type="similarity">
    <text evidence="1 2">Belongs to the pirin family.</text>
</comment>
<dbReference type="PIRSF" id="PIRSF006232">
    <property type="entry name" value="Pirin"/>
    <property type="match status" value="1"/>
</dbReference>
<dbReference type="InterPro" id="IPR003829">
    <property type="entry name" value="Pirin_N_dom"/>
</dbReference>
<feature type="domain" description="Pirin N-terminal" evidence="4">
    <location>
        <begin position="27"/>
        <end position="121"/>
    </location>
</feature>
<dbReference type="Gene3D" id="2.60.120.10">
    <property type="entry name" value="Jelly Rolls"/>
    <property type="match status" value="1"/>
</dbReference>
<feature type="region of interest" description="Disordered" evidence="3">
    <location>
        <begin position="1"/>
        <end position="26"/>
    </location>
</feature>
<evidence type="ECO:0000313" key="6">
    <source>
        <dbReference type="Proteomes" id="UP001595846"/>
    </source>
</evidence>
<dbReference type="AlphaFoldDB" id="A0ABD5NJ36"/>